<dbReference type="PIRSF" id="PIRSF036407">
    <property type="entry name" value="Selenphspht_syn"/>
    <property type="match status" value="1"/>
</dbReference>
<accession>A0A433D904</accession>
<evidence type="ECO:0000313" key="2">
    <source>
        <dbReference type="Proteomes" id="UP000268093"/>
    </source>
</evidence>
<dbReference type="GO" id="GO:0016260">
    <property type="term" value="P:selenocysteine biosynthetic process"/>
    <property type="evidence" value="ECO:0007669"/>
    <property type="project" value="TreeGrafter"/>
</dbReference>
<dbReference type="InterPro" id="IPR036921">
    <property type="entry name" value="PurM-like_N_sf"/>
</dbReference>
<dbReference type="GO" id="GO:0004756">
    <property type="term" value="F:selenide, water dikinase activity"/>
    <property type="evidence" value="ECO:0007669"/>
    <property type="project" value="TreeGrafter"/>
</dbReference>
<dbReference type="InterPro" id="IPR004536">
    <property type="entry name" value="SPS/SelD"/>
</dbReference>
<protein>
    <submittedName>
        <fullName evidence="1">Selenide, water dikinase</fullName>
    </submittedName>
</protein>
<keyword evidence="1" id="KW-0418">Kinase</keyword>
<keyword evidence="1" id="KW-0808">Transferase</keyword>
<dbReference type="SUPFAM" id="SSF56042">
    <property type="entry name" value="PurM C-terminal domain-like"/>
    <property type="match status" value="1"/>
</dbReference>
<dbReference type="PANTHER" id="PTHR10256:SF0">
    <property type="entry name" value="INACTIVE SELENIDE, WATER DIKINASE-LIKE PROTEIN-RELATED"/>
    <property type="match status" value="1"/>
</dbReference>
<dbReference type="GO" id="GO:0005524">
    <property type="term" value="F:ATP binding"/>
    <property type="evidence" value="ECO:0007669"/>
    <property type="project" value="UniProtKB-KW"/>
</dbReference>
<dbReference type="EMBL" id="RBNI01004700">
    <property type="protein sequence ID" value="RUP47302.1"/>
    <property type="molecule type" value="Genomic_DNA"/>
</dbReference>
<dbReference type="InterPro" id="IPR010918">
    <property type="entry name" value="PurM-like_C_dom"/>
</dbReference>
<dbReference type="GO" id="GO:0005737">
    <property type="term" value="C:cytoplasm"/>
    <property type="evidence" value="ECO:0007669"/>
    <property type="project" value="TreeGrafter"/>
</dbReference>
<gene>
    <name evidence="1" type="ORF">BC936DRAFT_145887</name>
</gene>
<keyword evidence="2" id="KW-1185">Reference proteome</keyword>
<name>A0A433D904_9FUNG</name>
<reference evidence="1 2" key="1">
    <citation type="journal article" date="2018" name="New Phytol.">
        <title>Phylogenomics of Endogonaceae and evolution of mycorrhizas within Mucoromycota.</title>
        <authorList>
            <person name="Chang Y."/>
            <person name="Desiro A."/>
            <person name="Na H."/>
            <person name="Sandor L."/>
            <person name="Lipzen A."/>
            <person name="Clum A."/>
            <person name="Barry K."/>
            <person name="Grigoriev I.V."/>
            <person name="Martin F.M."/>
            <person name="Stajich J.E."/>
            <person name="Smith M.E."/>
            <person name="Bonito G."/>
            <person name="Spatafora J.W."/>
        </authorList>
    </citation>
    <scope>NUCLEOTIDE SEQUENCE [LARGE SCALE GENOMIC DNA]</scope>
    <source>
        <strain evidence="1 2">GMNB39</strain>
    </source>
</reference>
<dbReference type="InterPro" id="IPR016188">
    <property type="entry name" value="PurM-like_N"/>
</dbReference>
<proteinExistence type="predicted"/>
<dbReference type="OrthoDB" id="409395at2759"/>
<dbReference type="SUPFAM" id="SSF55326">
    <property type="entry name" value="PurM N-terminal domain-like"/>
    <property type="match status" value="1"/>
</dbReference>
<dbReference type="PANTHER" id="PTHR10256">
    <property type="entry name" value="SELENIDE, WATER DIKINASE"/>
    <property type="match status" value="1"/>
</dbReference>
<sequence>MDSAVMNTRFDGIKLVQTTDFFYPNIDDPYLMGKITCANVLSDLYAMGVTECDNMLMLLGISQNLQPEDRDIVVKMIINGFNGQFTFVDLFSSHVTAALLTRENLKQLQLAPPMINPSVSMTVLDLATEAGTMVTGGQTVKNPWLIVGGVATSVVKESELIMPINAVSGDVLILTKPLGTQVAVNANLYLLPHNKEKWERIKHVVNEDQVRESYDTATMSMARLNRVGAQLMHKYGAHAATDVTGFGLIGHANNLASNQTSAVSFEFHTLPLIKHMHAVNAIASFRLMEGRSAETSGGLLIAIPADKAQQFVKEIEELDGWPAFVIGNVVEGDRTARILENATIIEVEQHHLN</sequence>
<dbReference type="Gene3D" id="3.90.650.10">
    <property type="entry name" value="PurM-like C-terminal domain"/>
    <property type="match status" value="1"/>
</dbReference>
<dbReference type="Proteomes" id="UP000268093">
    <property type="component" value="Unassembled WGS sequence"/>
</dbReference>
<dbReference type="Pfam" id="PF00586">
    <property type="entry name" value="AIRS"/>
    <property type="match status" value="1"/>
</dbReference>
<organism evidence="1 2">
    <name type="scientific">Jimgerdemannia flammicorona</name>
    <dbReference type="NCBI Taxonomy" id="994334"/>
    <lineage>
        <taxon>Eukaryota</taxon>
        <taxon>Fungi</taxon>
        <taxon>Fungi incertae sedis</taxon>
        <taxon>Mucoromycota</taxon>
        <taxon>Mucoromycotina</taxon>
        <taxon>Endogonomycetes</taxon>
        <taxon>Endogonales</taxon>
        <taxon>Endogonaceae</taxon>
        <taxon>Jimgerdemannia</taxon>
    </lineage>
</organism>
<dbReference type="Gene3D" id="3.30.1330.10">
    <property type="entry name" value="PurM-like, N-terminal domain"/>
    <property type="match status" value="1"/>
</dbReference>
<dbReference type="Pfam" id="PF02769">
    <property type="entry name" value="AIRS_C"/>
    <property type="match status" value="1"/>
</dbReference>
<comment type="caution">
    <text evidence="1">The sequence shown here is derived from an EMBL/GenBank/DDBJ whole genome shotgun (WGS) entry which is preliminary data.</text>
</comment>
<dbReference type="InterPro" id="IPR036676">
    <property type="entry name" value="PurM-like_C_sf"/>
</dbReference>
<dbReference type="NCBIfam" id="TIGR00476">
    <property type="entry name" value="selD"/>
    <property type="match status" value="1"/>
</dbReference>
<evidence type="ECO:0000313" key="1">
    <source>
        <dbReference type="EMBL" id="RUP47302.1"/>
    </source>
</evidence>